<organism evidence="1 2">
    <name type="scientific">Apibacter mensalis</name>
    <dbReference type="NCBI Taxonomy" id="1586267"/>
    <lineage>
        <taxon>Bacteria</taxon>
        <taxon>Pseudomonadati</taxon>
        <taxon>Bacteroidota</taxon>
        <taxon>Flavobacteriia</taxon>
        <taxon>Flavobacteriales</taxon>
        <taxon>Weeksellaceae</taxon>
        <taxon>Apibacter</taxon>
    </lineage>
</organism>
<evidence type="ECO:0008006" key="3">
    <source>
        <dbReference type="Google" id="ProtNLM"/>
    </source>
</evidence>
<evidence type="ECO:0000313" key="2">
    <source>
        <dbReference type="Proteomes" id="UP000182761"/>
    </source>
</evidence>
<accession>A0A0X3AQ54</accession>
<dbReference type="EMBL" id="FCOR01000004">
    <property type="protein sequence ID" value="CVK15998.1"/>
    <property type="molecule type" value="Genomic_DNA"/>
</dbReference>
<dbReference type="InterPro" id="IPR041408">
    <property type="entry name" value="Hcp_Tssd"/>
</dbReference>
<dbReference type="AlphaFoldDB" id="A0A0X3AQ54"/>
<proteinExistence type="predicted"/>
<name>A0A0X3AQ54_9FLAO</name>
<dbReference type="GO" id="GO:0033104">
    <property type="term" value="C:type VI protein secretion system complex"/>
    <property type="evidence" value="ECO:0007669"/>
    <property type="project" value="InterPro"/>
</dbReference>
<sequence length="128" mass="14328">MSFKAKLEVAGKKYNILNVNYSLAQETDPTGRPSSQTRGGRIEVTVESTGETDIFEWMTNSFEKKDGKVIFIKRDSDATLKELSFTDGYVVKYKENFDASGTNPLTETFTISAKAIKMGTGEHINEWV</sequence>
<dbReference type="RefSeq" id="WP_055425209.1">
    <property type="nucleotide sequence ID" value="NZ_FCOR01000004.1"/>
</dbReference>
<reference evidence="1 2" key="1">
    <citation type="submission" date="2016-01" db="EMBL/GenBank/DDBJ databases">
        <authorList>
            <person name="McClelland M."/>
            <person name="Jain A."/>
            <person name="Saraogi P."/>
            <person name="Mendelson R."/>
            <person name="Westerman R."/>
            <person name="SanMiguel P."/>
            <person name="Csonka L."/>
        </authorList>
    </citation>
    <scope>NUCLEOTIDE SEQUENCE [LARGE SCALE GENOMIC DNA]</scope>
    <source>
        <strain evidence="1 2">R-53146</strain>
    </source>
</reference>
<dbReference type="STRING" id="1586267.GCA_001418685_00836"/>
<dbReference type="OrthoDB" id="955509at2"/>
<protein>
    <recommendedName>
        <fullName evidence="3">Phage tail tube protein</fullName>
    </recommendedName>
</protein>
<gene>
    <name evidence="1" type="ORF">Ga0061079_104117</name>
</gene>
<dbReference type="Proteomes" id="UP000182761">
    <property type="component" value="Unassembled WGS sequence"/>
</dbReference>
<evidence type="ECO:0000313" key="1">
    <source>
        <dbReference type="EMBL" id="CVK15998.1"/>
    </source>
</evidence>
<keyword evidence="2" id="KW-1185">Reference proteome</keyword>
<dbReference type="Pfam" id="PF17642">
    <property type="entry name" value="TssD"/>
    <property type="match status" value="1"/>
</dbReference>